<dbReference type="InterPro" id="IPR042070">
    <property type="entry name" value="PucR_C-HTH_sf"/>
</dbReference>
<dbReference type="RefSeq" id="WP_073078526.1">
    <property type="nucleotide sequence ID" value="NZ_FQXV01000006.1"/>
</dbReference>
<accession>A0A1M5XV97</accession>
<dbReference type="Gene3D" id="1.10.10.2840">
    <property type="entry name" value="PucR C-terminal helix-turn-helix domain"/>
    <property type="match status" value="1"/>
</dbReference>
<dbReference type="Proteomes" id="UP000183995">
    <property type="component" value="Unassembled WGS sequence"/>
</dbReference>
<evidence type="ECO:0000313" key="3">
    <source>
        <dbReference type="Proteomes" id="UP000183995"/>
    </source>
</evidence>
<dbReference type="STRING" id="1123282.SAMN02745823_02072"/>
<dbReference type="InterPro" id="IPR025736">
    <property type="entry name" value="PucR_C-HTH_dom"/>
</dbReference>
<dbReference type="AlphaFoldDB" id="A0A1M5XV97"/>
<keyword evidence="3" id="KW-1185">Reference proteome</keyword>
<sequence>MNFTTNMVYGALNAYRVSKFIQKDNTREYRWISLLPENSHDMERDILYVCLMTEALKRNKENQGFHYLCICDRYWDNDQASEFSSGMIVINENKDVAWLLNLVQQRFLRLSEWETNMQLAIIDNCSYQRLLDLCEPILCNFVSVLDSTYKLLAHTTHQKSDDPINVSLLEKGYHTEETIRKFQSQRRLKLYAEEHGLIFGHAGEISIYDTVCKWCHYGGENLLQTVMVCSNTPLSDELTELFDVLMKYIDICFQREQRQLLTPSKIYSSLMHDIIYENLSNPYRIADQAKRSGIPYISNFDFYKIVFEDIAIVPIGRFIQELSSYLPFSKIISQDFEICVLNIYDSPKITEYSHKNIEKIMPLLEKYKGICGVSESFSCLAELKMFAHQATCAFNIGIKLYNLGNHWSLVENIFESVMQKLESRVFYYNDIYVFHILQCSEIGSADLFTNSPYTKSLKTLMEYDKEHDGNLIEILYCYLLCERRPTAVGNILHMHRNTVLYHIGRIIEIIGTDLDDYWVRLKLMLAFHYLELQAANIKSNEVHSGK</sequence>
<protein>
    <submittedName>
        <fullName evidence="2">PucR C-terminal helix-turn-helix domain-containing protein</fullName>
    </submittedName>
</protein>
<dbReference type="PANTHER" id="PTHR33744">
    <property type="entry name" value="CARBOHYDRATE DIACID REGULATOR"/>
    <property type="match status" value="1"/>
</dbReference>
<gene>
    <name evidence="2" type="ORF">SAMN02745823_02072</name>
</gene>
<evidence type="ECO:0000313" key="2">
    <source>
        <dbReference type="EMBL" id="SHI03765.1"/>
    </source>
</evidence>
<organism evidence="2 3">
    <name type="scientific">Sporobacter termitidis DSM 10068</name>
    <dbReference type="NCBI Taxonomy" id="1123282"/>
    <lineage>
        <taxon>Bacteria</taxon>
        <taxon>Bacillati</taxon>
        <taxon>Bacillota</taxon>
        <taxon>Clostridia</taxon>
        <taxon>Eubacteriales</taxon>
        <taxon>Oscillospiraceae</taxon>
        <taxon>Sporobacter</taxon>
    </lineage>
</organism>
<evidence type="ECO:0000259" key="1">
    <source>
        <dbReference type="Pfam" id="PF13556"/>
    </source>
</evidence>
<reference evidence="2 3" key="1">
    <citation type="submission" date="2016-11" db="EMBL/GenBank/DDBJ databases">
        <authorList>
            <person name="Jaros S."/>
            <person name="Januszkiewicz K."/>
            <person name="Wedrychowicz H."/>
        </authorList>
    </citation>
    <scope>NUCLEOTIDE SEQUENCE [LARGE SCALE GENOMIC DNA]</scope>
    <source>
        <strain evidence="2 3">DSM 10068</strain>
    </source>
</reference>
<proteinExistence type="predicted"/>
<dbReference type="Pfam" id="PF13556">
    <property type="entry name" value="HTH_30"/>
    <property type="match status" value="1"/>
</dbReference>
<dbReference type="EMBL" id="FQXV01000006">
    <property type="protein sequence ID" value="SHI03765.1"/>
    <property type="molecule type" value="Genomic_DNA"/>
</dbReference>
<name>A0A1M5XV97_9FIRM</name>
<dbReference type="PANTHER" id="PTHR33744:SF1">
    <property type="entry name" value="DNA-BINDING TRANSCRIPTIONAL ACTIVATOR ADER"/>
    <property type="match status" value="1"/>
</dbReference>
<feature type="domain" description="PucR C-terminal helix-turn-helix" evidence="1">
    <location>
        <begin position="471"/>
        <end position="528"/>
    </location>
</feature>
<dbReference type="InterPro" id="IPR051448">
    <property type="entry name" value="CdaR-like_regulators"/>
</dbReference>